<reference evidence="1" key="1">
    <citation type="submission" date="2020-04" db="EMBL/GenBank/DDBJ databases">
        <title>A chromosome-scale assembly and high-density genetic map of the yellow drum (Nibea albiflora) genome.</title>
        <authorList>
            <person name="Xu D."/>
            <person name="Zhang W."/>
            <person name="Chen R."/>
            <person name="Tan P."/>
            <person name="Wang L."/>
            <person name="Song H."/>
            <person name="Tian L."/>
            <person name="Zhu Q."/>
            <person name="Wang B."/>
        </authorList>
    </citation>
    <scope>NUCLEOTIDE SEQUENCE</scope>
    <source>
        <strain evidence="1">ZJHYS-2018</strain>
    </source>
</reference>
<organism evidence="1 2">
    <name type="scientific">Nibea albiflora</name>
    <name type="common">Yellow drum</name>
    <name type="synonym">Corvina albiflora</name>
    <dbReference type="NCBI Taxonomy" id="240163"/>
    <lineage>
        <taxon>Eukaryota</taxon>
        <taxon>Metazoa</taxon>
        <taxon>Chordata</taxon>
        <taxon>Craniata</taxon>
        <taxon>Vertebrata</taxon>
        <taxon>Euteleostomi</taxon>
        <taxon>Actinopterygii</taxon>
        <taxon>Neopterygii</taxon>
        <taxon>Teleostei</taxon>
        <taxon>Neoteleostei</taxon>
        <taxon>Acanthomorphata</taxon>
        <taxon>Eupercaria</taxon>
        <taxon>Sciaenidae</taxon>
        <taxon>Nibea</taxon>
    </lineage>
</organism>
<name>A0ACB7FGI6_NIBAL</name>
<dbReference type="EMBL" id="CM024799">
    <property type="protein sequence ID" value="KAG8013538.1"/>
    <property type="molecule type" value="Genomic_DNA"/>
</dbReference>
<sequence length="891" mass="98420">MDPEDSDYEEKQEFPLATVDTIRPLVQLFLVQLTTAQWANLGSGAVDKHTEKIITEMCVDLVNTMSTRIFHLYRTHVDPRKSTQSVSEEEVQQFLGDSITETFEFVTGGEVPIKSAERVTEIVTREITERINSQLSNDSKGSKVNVLQTAKSYKFINRVKIMVKHVARMLKRCGTTVAHATGVQAAVSQSQETAGTSQSFQGISQISAASLVPEEVASETMDPENEDREFPQVTRDMLRPLVDLFLSRLTAEQWASVGSGELDEKTEKIITEMCADLVNAISAQIFQLFKTHLAPLGSKELISEEEVQMFLGDSITETFESVTGREVPSKSAERVTEIVTREITERINSQLFNSSEGSKVSEPQATESSRFTRRLRSIVKHVTRMLKNCRGKVAWANGLQETPAASLVPEEVATQGPVEVSDQGLVQEPEDIVAQALEEFDAQEVAAPGPEETATAESFMTKTTETVMKILSEQASHIDVEYNANISLEEHMEIMSSIIEDTNETASDIASFIWSNKEAFGLHSDGSPRSVSSSSSINCWDILANKIKTFFARKFTKEAVVIFIAKIRHMLSCVSTKKTSLDVLVPAATEVVQAIIPPDNQEMCIYKEMASCMENEFTGEGPEEQAPPSTTPEPDVNNEEEDIPVTPTNESKPPSITAEPYVSDDEEDIPVTPTNESKPPSITAEPYVSDDKEDISVTPTNESKPLSITAKTEVSDDEEDELIDEEDDTAEVVPPNVTAEPAISGSAKQSQPTEPEDLKNLFYVSMVSAVLNQIFKNSSFHITLSSKNITDISSALVLMLHTKLAGSDFVKPSCDKIKNIARAVYKELCKKMGSKGVVAMNLLSKDSLMYECVTETIKRHLMKPKKTGVKGFFNSFFKIVCKPFKAIFTHS</sequence>
<proteinExistence type="predicted"/>
<evidence type="ECO:0000313" key="2">
    <source>
        <dbReference type="Proteomes" id="UP000805704"/>
    </source>
</evidence>
<dbReference type="Proteomes" id="UP000805704">
    <property type="component" value="Chromosome 11"/>
</dbReference>
<protein>
    <submittedName>
        <fullName evidence="1">Uncharacterized protein</fullName>
    </submittedName>
</protein>
<keyword evidence="2" id="KW-1185">Reference proteome</keyword>
<gene>
    <name evidence="1" type="ORF">GBF38_021966</name>
</gene>
<accession>A0ACB7FGI6</accession>
<evidence type="ECO:0000313" key="1">
    <source>
        <dbReference type="EMBL" id="KAG8013538.1"/>
    </source>
</evidence>
<comment type="caution">
    <text evidence="1">The sequence shown here is derived from an EMBL/GenBank/DDBJ whole genome shotgun (WGS) entry which is preliminary data.</text>
</comment>